<evidence type="ECO:0000313" key="3">
    <source>
        <dbReference type="Proteomes" id="UP000192266"/>
    </source>
</evidence>
<accession>A0A1W1UKA3</accession>
<protein>
    <submittedName>
        <fullName evidence="2">Glycosyl transferase family 2</fullName>
    </submittedName>
</protein>
<sequence length="258" mass="27424">MSVAPLDFSPPRPLSCAEAPAAAASGTPRARIGVLIPAYNEARSIKLVLAEIPAGLVQEVVVVDNASTDNTAAAARAGGATVVTENRPGYGSACLAGLAYYAAQAAGQAPEILVFLDGDHSDYPEQMPALLAPILRGEADMVIGSRALGQREKGALLPQQRFGNWLATRLLRLRYGGTHTDLGPFRAIRSEALRQLGMADTTYGWTVEMQVKAARQGLAVVEVPVSYRRRIGTSKVSGTVKGTLGAGYKILWTIFKYW</sequence>
<reference evidence="2 3" key="1">
    <citation type="submission" date="2017-04" db="EMBL/GenBank/DDBJ databases">
        <authorList>
            <person name="Afonso C.L."/>
            <person name="Miller P.J."/>
            <person name="Scott M.A."/>
            <person name="Spackman E."/>
            <person name="Goraichik I."/>
            <person name="Dimitrov K.M."/>
            <person name="Suarez D.L."/>
            <person name="Swayne D.E."/>
        </authorList>
    </citation>
    <scope>NUCLEOTIDE SEQUENCE [LARGE SCALE GENOMIC DNA]</scope>
    <source>
        <strain evidence="2 3">DSM 11622</strain>
    </source>
</reference>
<dbReference type="InterPro" id="IPR050256">
    <property type="entry name" value="Glycosyltransferase_2"/>
</dbReference>
<dbReference type="Pfam" id="PF00535">
    <property type="entry name" value="Glycos_transf_2"/>
    <property type="match status" value="1"/>
</dbReference>
<gene>
    <name evidence="2" type="ORF">SAMN00120144_3355</name>
</gene>
<dbReference type="OrthoDB" id="9797819at2"/>
<dbReference type="CDD" id="cd04179">
    <property type="entry name" value="DPM_DPG-synthase_like"/>
    <property type="match status" value="1"/>
</dbReference>
<name>A0A1W1UKA3_9BACT</name>
<evidence type="ECO:0000313" key="2">
    <source>
        <dbReference type="EMBL" id="SMB81221.1"/>
    </source>
</evidence>
<keyword evidence="2" id="KW-0808">Transferase</keyword>
<dbReference type="InterPro" id="IPR029044">
    <property type="entry name" value="Nucleotide-diphossugar_trans"/>
</dbReference>
<dbReference type="AlphaFoldDB" id="A0A1W1UKA3"/>
<feature type="domain" description="Glycosyltransferase 2-like" evidence="1">
    <location>
        <begin position="34"/>
        <end position="196"/>
    </location>
</feature>
<dbReference type="EMBL" id="FWWW01000027">
    <property type="protein sequence ID" value="SMB81221.1"/>
    <property type="molecule type" value="Genomic_DNA"/>
</dbReference>
<dbReference type="InterPro" id="IPR001173">
    <property type="entry name" value="Glyco_trans_2-like"/>
</dbReference>
<dbReference type="Proteomes" id="UP000192266">
    <property type="component" value="Unassembled WGS sequence"/>
</dbReference>
<dbReference type="SUPFAM" id="SSF53448">
    <property type="entry name" value="Nucleotide-diphospho-sugar transferases"/>
    <property type="match status" value="1"/>
</dbReference>
<dbReference type="STRING" id="645990.SAMN00120144_3355"/>
<dbReference type="RefSeq" id="WP_084443344.1">
    <property type="nucleotide sequence ID" value="NZ_FWWW01000027.1"/>
</dbReference>
<evidence type="ECO:0000259" key="1">
    <source>
        <dbReference type="Pfam" id="PF00535"/>
    </source>
</evidence>
<dbReference type="PANTHER" id="PTHR48090:SF7">
    <property type="entry name" value="RFBJ PROTEIN"/>
    <property type="match status" value="1"/>
</dbReference>
<proteinExistence type="predicted"/>
<dbReference type="Gene3D" id="3.90.550.10">
    <property type="entry name" value="Spore Coat Polysaccharide Biosynthesis Protein SpsA, Chain A"/>
    <property type="match status" value="1"/>
</dbReference>
<dbReference type="PANTHER" id="PTHR48090">
    <property type="entry name" value="UNDECAPRENYL-PHOSPHATE 4-DEOXY-4-FORMAMIDO-L-ARABINOSE TRANSFERASE-RELATED"/>
    <property type="match status" value="1"/>
</dbReference>
<dbReference type="GO" id="GO:0016740">
    <property type="term" value="F:transferase activity"/>
    <property type="evidence" value="ECO:0007669"/>
    <property type="project" value="UniProtKB-KW"/>
</dbReference>
<keyword evidence="3" id="KW-1185">Reference proteome</keyword>
<organism evidence="2 3">
    <name type="scientific">Hymenobacter roseosalivarius DSM 11622</name>
    <dbReference type="NCBI Taxonomy" id="645990"/>
    <lineage>
        <taxon>Bacteria</taxon>
        <taxon>Pseudomonadati</taxon>
        <taxon>Bacteroidota</taxon>
        <taxon>Cytophagia</taxon>
        <taxon>Cytophagales</taxon>
        <taxon>Hymenobacteraceae</taxon>
        <taxon>Hymenobacter</taxon>
    </lineage>
</organism>